<sequence>MTEERTTSGSILRRIAAALGDDVAIFRDRPASVRAAEEALALLTAFERVVDRDDRRSCIDFVSSVAAQQDRHRGNC</sequence>
<keyword evidence="2" id="KW-1185">Reference proteome</keyword>
<gene>
    <name evidence="1" type="ORF">ABIC20_006803</name>
</gene>
<accession>A0ABV2NSG9</accession>
<reference evidence="1 2" key="1">
    <citation type="submission" date="2024-06" db="EMBL/GenBank/DDBJ databases">
        <title>Genomics of switchgrass bacterial isolates.</title>
        <authorList>
            <person name="Shade A."/>
        </authorList>
    </citation>
    <scope>NUCLEOTIDE SEQUENCE [LARGE SCALE GENOMIC DNA]</scope>
    <source>
        <strain evidence="1 2">PvP084</strain>
    </source>
</reference>
<proteinExistence type="predicted"/>
<name>A0ABV2NSG9_9HYPH</name>
<comment type="caution">
    <text evidence="1">The sequence shown here is derived from an EMBL/GenBank/DDBJ whole genome shotgun (WGS) entry which is preliminary data.</text>
</comment>
<evidence type="ECO:0000313" key="1">
    <source>
        <dbReference type="EMBL" id="MET3869425.1"/>
    </source>
</evidence>
<protein>
    <submittedName>
        <fullName evidence="1">Uncharacterized protein</fullName>
    </submittedName>
</protein>
<evidence type="ECO:0000313" key="2">
    <source>
        <dbReference type="Proteomes" id="UP001549119"/>
    </source>
</evidence>
<dbReference type="EMBL" id="JBEPNW010000003">
    <property type="protein sequence ID" value="MET3869425.1"/>
    <property type="molecule type" value="Genomic_DNA"/>
</dbReference>
<dbReference type="Proteomes" id="UP001549119">
    <property type="component" value="Unassembled WGS sequence"/>
</dbReference>
<organism evidence="1 2">
    <name type="scientific">Methylobacterium radiotolerans</name>
    <dbReference type="NCBI Taxonomy" id="31998"/>
    <lineage>
        <taxon>Bacteria</taxon>
        <taxon>Pseudomonadati</taxon>
        <taxon>Pseudomonadota</taxon>
        <taxon>Alphaproteobacteria</taxon>
        <taxon>Hyphomicrobiales</taxon>
        <taxon>Methylobacteriaceae</taxon>
        <taxon>Methylobacterium</taxon>
    </lineage>
</organism>
<dbReference type="RefSeq" id="WP_058608122.1">
    <property type="nucleotide sequence ID" value="NZ_CAJCKR010000043.1"/>
</dbReference>